<dbReference type="PROSITE" id="PS50948">
    <property type="entry name" value="PAN"/>
    <property type="match status" value="1"/>
</dbReference>
<protein>
    <recommendedName>
        <fullName evidence="1">Apple domain-containing protein</fullName>
    </recommendedName>
</protein>
<gene>
    <name evidence="2" type="ORF">AVEN_238677_1</name>
</gene>
<dbReference type="Pfam" id="PF00024">
    <property type="entry name" value="PAN_1"/>
    <property type="match status" value="1"/>
</dbReference>
<evidence type="ECO:0000259" key="1">
    <source>
        <dbReference type="PROSITE" id="PS50948"/>
    </source>
</evidence>
<sequence>MLSGILTKTVKSFQIMLVLYFSVVIYSSVAQSESLACSMEMQSFELVTGYVFTAPDDTLELVPGTLHLTECLSYCRHNTSCRAVNFETGLCVLFSSSASDRPEALTSSEFPVFTIYAQKICLQGTHSLADHMII</sequence>
<evidence type="ECO:0000313" key="3">
    <source>
        <dbReference type="Proteomes" id="UP000499080"/>
    </source>
</evidence>
<dbReference type="OrthoDB" id="6426238at2759"/>
<keyword evidence="3" id="KW-1185">Reference proteome</keyword>
<evidence type="ECO:0000313" key="2">
    <source>
        <dbReference type="EMBL" id="GBL96311.1"/>
    </source>
</evidence>
<dbReference type="AlphaFoldDB" id="A0A4Y2BVM8"/>
<name>A0A4Y2BVM8_ARAVE</name>
<organism evidence="2 3">
    <name type="scientific">Araneus ventricosus</name>
    <name type="common">Orbweaver spider</name>
    <name type="synonym">Epeira ventricosa</name>
    <dbReference type="NCBI Taxonomy" id="182803"/>
    <lineage>
        <taxon>Eukaryota</taxon>
        <taxon>Metazoa</taxon>
        <taxon>Ecdysozoa</taxon>
        <taxon>Arthropoda</taxon>
        <taxon>Chelicerata</taxon>
        <taxon>Arachnida</taxon>
        <taxon>Araneae</taxon>
        <taxon>Araneomorphae</taxon>
        <taxon>Entelegynae</taxon>
        <taxon>Araneoidea</taxon>
        <taxon>Araneidae</taxon>
        <taxon>Araneus</taxon>
    </lineage>
</organism>
<dbReference type="InterPro" id="IPR003609">
    <property type="entry name" value="Pan_app"/>
</dbReference>
<dbReference type="SUPFAM" id="SSF57414">
    <property type="entry name" value="Hairpin loop containing domain-like"/>
    <property type="match status" value="1"/>
</dbReference>
<accession>A0A4Y2BVM8</accession>
<comment type="caution">
    <text evidence="2">The sequence shown here is derived from an EMBL/GenBank/DDBJ whole genome shotgun (WGS) entry which is preliminary data.</text>
</comment>
<dbReference type="EMBL" id="BGPR01000119">
    <property type="protein sequence ID" value="GBL96311.1"/>
    <property type="molecule type" value="Genomic_DNA"/>
</dbReference>
<feature type="domain" description="Apple" evidence="1">
    <location>
        <begin position="37"/>
        <end position="121"/>
    </location>
</feature>
<proteinExistence type="predicted"/>
<reference evidence="2 3" key="1">
    <citation type="journal article" date="2019" name="Sci. Rep.">
        <title>Orb-weaving spider Araneus ventricosus genome elucidates the spidroin gene catalogue.</title>
        <authorList>
            <person name="Kono N."/>
            <person name="Nakamura H."/>
            <person name="Ohtoshi R."/>
            <person name="Moran D.A.P."/>
            <person name="Shinohara A."/>
            <person name="Yoshida Y."/>
            <person name="Fujiwara M."/>
            <person name="Mori M."/>
            <person name="Tomita M."/>
            <person name="Arakawa K."/>
        </authorList>
    </citation>
    <scope>NUCLEOTIDE SEQUENCE [LARGE SCALE GENOMIC DNA]</scope>
</reference>
<dbReference type="Proteomes" id="UP000499080">
    <property type="component" value="Unassembled WGS sequence"/>
</dbReference>